<feature type="region of interest" description="Disordered" evidence="1">
    <location>
        <begin position="1"/>
        <end position="30"/>
    </location>
</feature>
<evidence type="ECO:0000256" key="1">
    <source>
        <dbReference type="SAM" id="MobiDB-lite"/>
    </source>
</evidence>
<feature type="compositionally biased region" description="Basic and acidic residues" evidence="1">
    <location>
        <begin position="109"/>
        <end position="122"/>
    </location>
</feature>
<organism evidence="2">
    <name type="scientific">Nyssomyia neivai</name>
    <dbReference type="NCBI Taxonomy" id="330878"/>
    <lineage>
        <taxon>Eukaryota</taxon>
        <taxon>Metazoa</taxon>
        <taxon>Ecdysozoa</taxon>
        <taxon>Arthropoda</taxon>
        <taxon>Hexapoda</taxon>
        <taxon>Insecta</taxon>
        <taxon>Pterygota</taxon>
        <taxon>Neoptera</taxon>
        <taxon>Endopterygota</taxon>
        <taxon>Diptera</taxon>
        <taxon>Nematocera</taxon>
        <taxon>Psychodoidea</taxon>
        <taxon>Psychodidae</taxon>
        <taxon>Nyssomyia</taxon>
    </lineage>
</organism>
<name>A0A1L8DBQ5_9DIPT</name>
<proteinExistence type="predicted"/>
<dbReference type="EMBL" id="GFDF01010212">
    <property type="protein sequence ID" value="JAV03872.1"/>
    <property type="molecule type" value="Transcribed_RNA"/>
</dbReference>
<feature type="compositionally biased region" description="Basic and acidic residues" evidence="1">
    <location>
        <begin position="61"/>
        <end position="86"/>
    </location>
</feature>
<feature type="region of interest" description="Disordered" evidence="1">
    <location>
        <begin position="43"/>
        <end position="122"/>
    </location>
</feature>
<evidence type="ECO:0000313" key="2">
    <source>
        <dbReference type="EMBL" id="JAV03872.1"/>
    </source>
</evidence>
<accession>A0A1L8DBQ5</accession>
<sequence length="122" mass="13120">MGRKNRHTLIQNLKGGAKAGEGSSKTTLNKTKKAKNVFKVNTKKKDKAKKAASNVQKGKGGKKEAIQKKSEKLNETLKTLHKDMVVKKKAAPAKASPAKGRRGAKKATKTKDVEAGISKLDV</sequence>
<feature type="compositionally biased region" description="Low complexity" evidence="1">
    <location>
        <begin position="14"/>
        <end position="29"/>
    </location>
</feature>
<feature type="compositionally biased region" description="Basic residues" evidence="1">
    <location>
        <begin position="99"/>
        <end position="108"/>
    </location>
</feature>
<dbReference type="AlphaFoldDB" id="A0A1L8DBQ5"/>
<reference evidence="2" key="1">
    <citation type="submission" date="2016-12" db="EMBL/GenBank/DDBJ databases">
        <title>An insight into the sialome and mialome of the sand fly, Nyssomyia neivai.</title>
        <authorList>
            <person name="Sebastian V."/>
            <person name="Goulart T.M."/>
            <person name="Oliveira W."/>
            <person name="Calvo E."/>
            <person name="Oliveira L.F."/>
            <person name="Pinto M.C."/>
            <person name="Rosselino A.M."/>
            <person name="Ribeiro J.M."/>
        </authorList>
    </citation>
    <scope>NUCLEOTIDE SEQUENCE</scope>
</reference>
<protein>
    <submittedName>
        <fullName evidence="2">Putative trna</fullName>
    </submittedName>
</protein>